<dbReference type="AlphaFoldDB" id="A0A839RMU0"/>
<proteinExistence type="predicted"/>
<dbReference type="EMBL" id="JACHWS010000003">
    <property type="protein sequence ID" value="MBB3038420.1"/>
    <property type="molecule type" value="Genomic_DNA"/>
</dbReference>
<name>A0A839RMU0_9ACTN</name>
<evidence type="ECO:0000313" key="3">
    <source>
        <dbReference type="Proteomes" id="UP000567922"/>
    </source>
</evidence>
<reference evidence="1 3" key="1">
    <citation type="submission" date="2020-08" db="EMBL/GenBank/DDBJ databases">
        <title>Sequencing the genomes of 1000 actinobacteria strains.</title>
        <authorList>
            <person name="Klenk H.-P."/>
        </authorList>
    </citation>
    <scope>NUCLEOTIDE SEQUENCE [LARGE SCALE GENOMIC DNA]</scope>
    <source>
        <strain evidence="1 3">DSM 45258</strain>
    </source>
</reference>
<comment type="caution">
    <text evidence="1">The sequence shown here is derived from an EMBL/GenBank/DDBJ whole genome shotgun (WGS) entry which is preliminary data.</text>
</comment>
<organism evidence="1 3">
    <name type="scientific">Hoyosella altamirensis</name>
    <dbReference type="NCBI Taxonomy" id="616997"/>
    <lineage>
        <taxon>Bacteria</taxon>
        <taxon>Bacillati</taxon>
        <taxon>Actinomycetota</taxon>
        <taxon>Actinomycetes</taxon>
        <taxon>Mycobacteriales</taxon>
        <taxon>Hoyosellaceae</taxon>
        <taxon>Hoyosella</taxon>
    </lineage>
</organism>
<accession>A0A839RMU0</accession>
<dbReference type="RefSeq" id="WP_183377519.1">
    <property type="nucleotide sequence ID" value="NZ_JACHWS010000002.1"/>
</dbReference>
<keyword evidence="3" id="KW-1185">Reference proteome</keyword>
<dbReference type="EMBL" id="JACHWS010000002">
    <property type="protein sequence ID" value="MBB3037333.1"/>
    <property type="molecule type" value="Genomic_DNA"/>
</dbReference>
<protein>
    <submittedName>
        <fullName evidence="1">Uncharacterized protein</fullName>
    </submittedName>
</protein>
<evidence type="ECO:0000313" key="1">
    <source>
        <dbReference type="EMBL" id="MBB3037333.1"/>
    </source>
</evidence>
<dbReference type="Proteomes" id="UP000567922">
    <property type="component" value="Unassembled WGS sequence"/>
</dbReference>
<evidence type="ECO:0000313" key="2">
    <source>
        <dbReference type="EMBL" id="MBB3038420.1"/>
    </source>
</evidence>
<sequence>MGIAFNGQKLAGAAFNGAKVAGIAHNGQVIWTSSQAVAMGMDLATYQTPPSQSPPDWTTLTDWVASAGFPETVITSGALMLPAGTYDLDLYLHLNNPVASTYRVRLIDSDDNQLVYSESGSHISIITSGLVVPAGGIRFQVSNSAGTTSRRGITTNTYCRLVPSS</sequence>
<gene>
    <name evidence="1" type="ORF">FHU29_001782</name>
    <name evidence="2" type="ORF">FHU29_002889</name>
</gene>